<reference evidence="3" key="1">
    <citation type="submission" date="2021-06" db="EMBL/GenBank/DDBJ databases">
        <authorList>
            <person name="Kallberg Y."/>
            <person name="Tangrot J."/>
            <person name="Rosling A."/>
        </authorList>
    </citation>
    <scope>NUCLEOTIDE SEQUENCE</scope>
    <source>
        <strain evidence="3">FL966</strain>
    </source>
</reference>
<feature type="region of interest" description="Disordered" evidence="1">
    <location>
        <begin position="140"/>
        <end position="394"/>
    </location>
</feature>
<keyword evidence="4" id="KW-1185">Reference proteome</keyword>
<feature type="compositionally biased region" description="Low complexity" evidence="1">
    <location>
        <begin position="140"/>
        <end position="152"/>
    </location>
</feature>
<dbReference type="OrthoDB" id="2426778at2759"/>
<evidence type="ECO:0000256" key="2">
    <source>
        <dbReference type="SAM" id="Phobius"/>
    </source>
</evidence>
<evidence type="ECO:0000313" key="3">
    <source>
        <dbReference type="EMBL" id="CAG8692479.1"/>
    </source>
</evidence>
<feature type="compositionally biased region" description="Low complexity" evidence="1">
    <location>
        <begin position="222"/>
        <end position="239"/>
    </location>
</feature>
<feature type="region of interest" description="Disordered" evidence="1">
    <location>
        <begin position="49"/>
        <end position="103"/>
    </location>
</feature>
<keyword evidence="2" id="KW-1133">Transmembrane helix</keyword>
<gene>
    <name evidence="3" type="ORF">CPELLU_LOCUS11377</name>
</gene>
<feature type="compositionally biased region" description="Polar residues" evidence="1">
    <location>
        <begin position="299"/>
        <end position="311"/>
    </location>
</feature>
<evidence type="ECO:0000313" key="4">
    <source>
        <dbReference type="Proteomes" id="UP000789759"/>
    </source>
</evidence>
<feature type="transmembrane region" description="Helical" evidence="2">
    <location>
        <begin position="501"/>
        <end position="522"/>
    </location>
</feature>
<dbReference type="EMBL" id="CAJVQA010010038">
    <property type="protein sequence ID" value="CAG8692479.1"/>
    <property type="molecule type" value="Genomic_DNA"/>
</dbReference>
<dbReference type="Proteomes" id="UP000789759">
    <property type="component" value="Unassembled WGS sequence"/>
</dbReference>
<proteinExistence type="predicted"/>
<feature type="compositionally biased region" description="Polar residues" evidence="1">
    <location>
        <begin position="349"/>
        <end position="359"/>
    </location>
</feature>
<protein>
    <submittedName>
        <fullName evidence="3">5604_t:CDS:1</fullName>
    </submittedName>
</protein>
<sequence>MAYPYTFNNKNNDYNAVEYNNNGYTNFGNNGNNFQEQQLQRVQDIYENNRYPPIDNRPLNNGRNLGYSQQPEPLQDYNRTSPKYSSPPLEVYPPSPNKQPQEEIQHAVAEPLVTKFGQQEMQPQYKQYNIQQQYIPDYSNYQNQNYNSQMQSPLYNPQMPTPMSYGHEPPSEPSYNYHNQISKPDYLSSSTYNLNQTQPYSRSPFNTENTAYTSNGPQPPKNNYSNYSQSQNTTYTSNDPYPPNNYSPPLNAAYTSNDPRPPKSYTQNIENTSSDPRLPKSYTQNIENTTSDPRPPKNYSPTLNKAYTSNDPRPPKNYSPSQDNNSPRPPKSYSPSQDNDSPRPPKNYSPPTNTSSTLNAPRAPKNYSPSQNANSGSQNDYSPSSQPAIEVPTYMGGNKKDRILQKNDRCCSCSICGCIQCTCTVLMVLIGVIFIIAGVAMFIYARTLPSFCGSSCDPSQVTNSTNSTSAIPGNATTTVNKAVGDGSSQCKAICQKIIYEALYYGGWSCIGFGALLVLVQILKTLCKTGQKSCFCC</sequence>
<keyword evidence="2" id="KW-0472">Membrane</keyword>
<organism evidence="3 4">
    <name type="scientific">Cetraspora pellucida</name>
    <dbReference type="NCBI Taxonomy" id="1433469"/>
    <lineage>
        <taxon>Eukaryota</taxon>
        <taxon>Fungi</taxon>
        <taxon>Fungi incertae sedis</taxon>
        <taxon>Mucoromycota</taxon>
        <taxon>Glomeromycotina</taxon>
        <taxon>Glomeromycetes</taxon>
        <taxon>Diversisporales</taxon>
        <taxon>Gigasporaceae</taxon>
        <taxon>Cetraspora</taxon>
    </lineage>
</organism>
<feature type="compositionally biased region" description="Polar residues" evidence="1">
    <location>
        <begin position="58"/>
        <end position="84"/>
    </location>
</feature>
<feature type="compositionally biased region" description="Polar residues" evidence="1">
    <location>
        <begin position="367"/>
        <end position="387"/>
    </location>
</feature>
<dbReference type="AlphaFoldDB" id="A0A9N9ES37"/>
<feature type="transmembrane region" description="Helical" evidence="2">
    <location>
        <begin position="425"/>
        <end position="445"/>
    </location>
</feature>
<keyword evidence="2" id="KW-0812">Transmembrane</keyword>
<feature type="compositionally biased region" description="Polar residues" evidence="1">
    <location>
        <begin position="253"/>
        <end position="292"/>
    </location>
</feature>
<name>A0A9N9ES37_9GLOM</name>
<accession>A0A9N9ES37</accession>
<evidence type="ECO:0000256" key="1">
    <source>
        <dbReference type="SAM" id="MobiDB-lite"/>
    </source>
</evidence>
<comment type="caution">
    <text evidence="3">The sequence shown here is derived from an EMBL/GenBank/DDBJ whole genome shotgun (WGS) entry which is preliminary data.</text>
</comment>
<feature type="compositionally biased region" description="Polar residues" evidence="1">
    <location>
        <begin position="173"/>
        <end position="216"/>
    </location>
</feature>